<evidence type="ECO:0000256" key="1">
    <source>
        <dbReference type="SAM" id="Phobius"/>
    </source>
</evidence>
<keyword evidence="1" id="KW-0472">Membrane</keyword>
<dbReference type="RefSeq" id="WP_343185272.1">
    <property type="nucleotide sequence ID" value="NZ_JBCITM010000004.1"/>
</dbReference>
<keyword evidence="1" id="KW-0812">Transmembrane</keyword>
<organism evidence="2 3">
    <name type="scientific">Anoxynatronum sibiricum</name>
    <dbReference type="NCBI Taxonomy" id="210623"/>
    <lineage>
        <taxon>Bacteria</taxon>
        <taxon>Bacillati</taxon>
        <taxon>Bacillota</taxon>
        <taxon>Clostridia</taxon>
        <taxon>Eubacteriales</taxon>
        <taxon>Clostridiaceae</taxon>
        <taxon>Anoxynatronum</taxon>
    </lineage>
</organism>
<keyword evidence="1" id="KW-1133">Transmembrane helix</keyword>
<accession>A0ABU9VS37</accession>
<feature type="transmembrane region" description="Helical" evidence="1">
    <location>
        <begin position="124"/>
        <end position="141"/>
    </location>
</feature>
<reference evidence="2 3" key="1">
    <citation type="submission" date="2024-04" db="EMBL/GenBank/DDBJ databases">
        <title>Genome sequencing and metabolic network reconstruction of aminoacids and betaine degradation by Anoxynatronum sibiricum.</title>
        <authorList>
            <person name="Detkova E.N."/>
            <person name="Boltjanskaja Y.V."/>
            <person name="Mardanov A.V."/>
            <person name="Kevbrin V."/>
        </authorList>
    </citation>
    <scope>NUCLEOTIDE SEQUENCE [LARGE SCALE GENOMIC DNA]</scope>
    <source>
        <strain evidence="2 3">Z-7981</strain>
    </source>
</reference>
<evidence type="ECO:0008006" key="4">
    <source>
        <dbReference type="Google" id="ProtNLM"/>
    </source>
</evidence>
<proteinExistence type="predicted"/>
<gene>
    <name evidence="2" type="ORF">AAIG11_05665</name>
</gene>
<feature type="transmembrane region" description="Helical" evidence="1">
    <location>
        <begin position="37"/>
        <end position="61"/>
    </location>
</feature>
<comment type="caution">
    <text evidence="2">The sequence shown here is derived from an EMBL/GenBank/DDBJ whole genome shotgun (WGS) entry which is preliminary data.</text>
</comment>
<feature type="transmembrane region" description="Helical" evidence="1">
    <location>
        <begin position="6"/>
        <end position="25"/>
    </location>
</feature>
<dbReference type="EMBL" id="JBCITM010000004">
    <property type="protein sequence ID" value="MEN1759947.1"/>
    <property type="molecule type" value="Genomic_DNA"/>
</dbReference>
<evidence type="ECO:0000313" key="2">
    <source>
        <dbReference type="EMBL" id="MEN1759947.1"/>
    </source>
</evidence>
<protein>
    <recommendedName>
        <fullName evidence="4">DUF5671 domain-containing protein</fullName>
    </recommendedName>
</protein>
<evidence type="ECO:0000313" key="3">
    <source>
        <dbReference type="Proteomes" id="UP001407405"/>
    </source>
</evidence>
<sequence>MVISLLIPLALLAIVVLVIAGARSGSHQGGEDMIRNVYIYVVLFATLMMTIGGSVAAFMAMADMVAPAPYYQSYEDYRRWGIERELKEDGEVMAQLSEEEIREKYDAMVIAETERQVVRAKNSLVKSLGWIAIPLPIFLFYSRKLRQRQAAGA</sequence>
<keyword evidence="3" id="KW-1185">Reference proteome</keyword>
<dbReference type="Proteomes" id="UP001407405">
    <property type="component" value="Unassembled WGS sequence"/>
</dbReference>
<name>A0ABU9VS37_9CLOT</name>